<proteinExistence type="predicted"/>
<dbReference type="AlphaFoldDB" id="A0A0V0GJ10"/>
<evidence type="ECO:0000313" key="1">
    <source>
        <dbReference type="EMBL" id="JAP08193.1"/>
    </source>
</evidence>
<reference evidence="1" key="1">
    <citation type="submission" date="2015-12" db="EMBL/GenBank/DDBJ databases">
        <title>Gene expression during late stages of embryo sac development: a critical building block for successful pollen-pistil interactions.</title>
        <authorList>
            <person name="Liu Y."/>
            <person name="Joly V."/>
            <person name="Sabar M."/>
            <person name="Matton D.P."/>
        </authorList>
    </citation>
    <scope>NUCLEOTIDE SEQUENCE</scope>
</reference>
<protein>
    <submittedName>
        <fullName evidence="1">Putative ovule protein</fullName>
    </submittedName>
</protein>
<dbReference type="EMBL" id="GEDG01037334">
    <property type="protein sequence ID" value="JAP08193.1"/>
    <property type="molecule type" value="Transcribed_RNA"/>
</dbReference>
<organism evidence="1">
    <name type="scientific">Solanum chacoense</name>
    <name type="common">Chaco potato</name>
    <dbReference type="NCBI Taxonomy" id="4108"/>
    <lineage>
        <taxon>Eukaryota</taxon>
        <taxon>Viridiplantae</taxon>
        <taxon>Streptophyta</taxon>
        <taxon>Embryophyta</taxon>
        <taxon>Tracheophyta</taxon>
        <taxon>Spermatophyta</taxon>
        <taxon>Magnoliopsida</taxon>
        <taxon>eudicotyledons</taxon>
        <taxon>Gunneridae</taxon>
        <taxon>Pentapetalae</taxon>
        <taxon>asterids</taxon>
        <taxon>lamiids</taxon>
        <taxon>Solanales</taxon>
        <taxon>Solanaceae</taxon>
        <taxon>Solanoideae</taxon>
        <taxon>Solaneae</taxon>
        <taxon>Solanum</taxon>
    </lineage>
</organism>
<name>A0A0V0GJ10_SOLCH</name>
<sequence>MLLLLYSFGIIGALSRPVLMSLIKAIMDAVFWVSFCSLQLPVSSHIGLACIEMYVCVYALNCGSSAS</sequence>
<accession>A0A0V0GJ10</accession>